<sequence>MTDNKDQGTQTPAAGTLKTEDEISNVDLQFMGKPDPRKEQAAEVNAQSKAPGEFQDRGMDKQDVASAGSMVASDPPSSNMGDEGKLGE</sequence>
<evidence type="ECO:0000256" key="1">
    <source>
        <dbReference type="SAM" id="MobiDB-lite"/>
    </source>
</evidence>
<evidence type="ECO:0000313" key="2">
    <source>
        <dbReference type="EMBL" id="ANE43668.1"/>
    </source>
</evidence>
<dbReference type="Proteomes" id="UP000077363">
    <property type="component" value="Chromosome"/>
</dbReference>
<dbReference type="OrthoDB" id="71522at2"/>
<dbReference type="EMBL" id="CP011387">
    <property type="protein sequence ID" value="ANE43668.1"/>
    <property type="molecule type" value="Genomic_DNA"/>
</dbReference>
<dbReference type="KEGG" id="dpu:SU48_07695"/>
<accession>A0A172T9G1</accession>
<dbReference type="AlphaFoldDB" id="A0A172T9G1"/>
<feature type="compositionally biased region" description="Basic and acidic residues" evidence="1">
    <location>
        <begin position="54"/>
        <end position="63"/>
    </location>
</feature>
<organism evidence="2 3">
    <name type="scientific">Deinococcus puniceus</name>
    <dbReference type="NCBI Taxonomy" id="1182568"/>
    <lineage>
        <taxon>Bacteria</taxon>
        <taxon>Thermotogati</taxon>
        <taxon>Deinococcota</taxon>
        <taxon>Deinococci</taxon>
        <taxon>Deinococcales</taxon>
        <taxon>Deinococcaceae</taxon>
        <taxon>Deinococcus</taxon>
    </lineage>
</organism>
<gene>
    <name evidence="2" type="ORF">SU48_07695</name>
</gene>
<keyword evidence="3" id="KW-1185">Reference proteome</keyword>
<evidence type="ECO:0000313" key="3">
    <source>
        <dbReference type="Proteomes" id="UP000077363"/>
    </source>
</evidence>
<dbReference type="PATRIC" id="fig|1182568.3.peg.1599"/>
<protein>
    <submittedName>
        <fullName evidence="2">M-like protein</fullName>
    </submittedName>
</protein>
<proteinExistence type="predicted"/>
<feature type="region of interest" description="Disordered" evidence="1">
    <location>
        <begin position="1"/>
        <end position="88"/>
    </location>
</feature>
<name>A0A172T9G1_9DEIO</name>
<dbReference type="RefSeq" id="WP_064014738.1">
    <property type="nucleotide sequence ID" value="NZ_CP011387.1"/>
</dbReference>
<reference evidence="2 3" key="1">
    <citation type="submission" date="2015-01" db="EMBL/GenBank/DDBJ databases">
        <title>Deinococcus puniceus/DY1/ whole genome sequencing.</title>
        <authorList>
            <person name="Kim M.K."/>
            <person name="Srinivasan S."/>
            <person name="Lee J.-J."/>
        </authorList>
    </citation>
    <scope>NUCLEOTIDE SEQUENCE [LARGE SCALE GENOMIC DNA]</scope>
    <source>
        <strain evidence="2 3">DY1</strain>
    </source>
</reference>
<dbReference type="STRING" id="1182568.SU48_07695"/>